<dbReference type="HOGENOM" id="CLU_2745148_0_0_1"/>
<accession>A0A061EA00</accession>
<feature type="chain" id="PRO_5001597188" evidence="1">
    <location>
        <begin position="25"/>
        <end position="71"/>
    </location>
</feature>
<keyword evidence="3" id="KW-1185">Reference proteome</keyword>
<reference evidence="2 3" key="1">
    <citation type="journal article" date="2013" name="Genome Biol.">
        <title>The genome sequence of the most widely cultivated cacao type and its use to identify candidate genes regulating pod color.</title>
        <authorList>
            <person name="Motamayor J.C."/>
            <person name="Mockaitis K."/>
            <person name="Schmutz J."/>
            <person name="Haiminen N."/>
            <person name="Iii D.L."/>
            <person name="Cornejo O."/>
            <person name="Findley S.D."/>
            <person name="Zheng P."/>
            <person name="Utro F."/>
            <person name="Royaert S."/>
            <person name="Saski C."/>
            <person name="Jenkins J."/>
            <person name="Podicheti R."/>
            <person name="Zhao M."/>
            <person name="Scheffler B.E."/>
            <person name="Stack J.C."/>
            <person name="Feltus F.A."/>
            <person name="Mustiga G.M."/>
            <person name="Amores F."/>
            <person name="Phillips W."/>
            <person name="Marelli J.P."/>
            <person name="May G.D."/>
            <person name="Shapiro H."/>
            <person name="Ma J."/>
            <person name="Bustamante C.D."/>
            <person name="Schnell R.J."/>
            <person name="Main D."/>
            <person name="Gilbert D."/>
            <person name="Parida L."/>
            <person name="Kuhn D.N."/>
        </authorList>
    </citation>
    <scope>NUCLEOTIDE SEQUENCE [LARGE SCALE GENOMIC DNA]</scope>
    <source>
        <strain evidence="3">cv. Matina 1-6</strain>
    </source>
</reference>
<dbReference type="EMBL" id="CM001880">
    <property type="protein sequence ID" value="EOY01468.1"/>
    <property type="molecule type" value="Genomic_DNA"/>
</dbReference>
<evidence type="ECO:0000313" key="3">
    <source>
        <dbReference type="Proteomes" id="UP000026915"/>
    </source>
</evidence>
<proteinExistence type="predicted"/>
<dbReference type="Proteomes" id="UP000026915">
    <property type="component" value="Chromosome 2"/>
</dbReference>
<evidence type="ECO:0000256" key="1">
    <source>
        <dbReference type="SAM" id="SignalP"/>
    </source>
</evidence>
<keyword evidence="1" id="KW-0732">Signal</keyword>
<dbReference type="Gramene" id="EOY01468">
    <property type="protein sequence ID" value="EOY01468"/>
    <property type="gene ID" value="TCM_011342"/>
</dbReference>
<organism evidence="2 3">
    <name type="scientific">Theobroma cacao</name>
    <name type="common">Cacao</name>
    <name type="synonym">Cocoa</name>
    <dbReference type="NCBI Taxonomy" id="3641"/>
    <lineage>
        <taxon>Eukaryota</taxon>
        <taxon>Viridiplantae</taxon>
        <taxon>Streptophyta</taxon>
        <taxon>Embryophyta</taxon>
        <taxon>Tracheophyta</taxon>
        <taxon>Spermatophyta</taxon>
        <taxon>Magnoliopsida</taxon>
        <taxon>eudicotyledons</taxon>
        <taxon>Gunneridae</taxon>
        <taxon>Pentapetalae</taxon>
        <taxon>rosids</taxon>
        <taxon>malvids</taxon>
        <taxon>Malvales</taxon>
        <taxon>Malvaceae</taxon>
        <taxon>Byttnerioideae</taxon>
        <taxon>Theobroma</taxon>
    </lineage>
</organism>
<evidence type="ECO:0000313" key="2">
    <source>
        <dbReference type="EMBL" id="EOY01468.1"/>
    </source>
</evidence>
<name>A0A061EA00_THECC</name>
<dbReference type="AlphaFoldDB" id="A0A061EA00"/>
<gene>
    <name evidence="2" type="ORF">TCM_011342</name>
</gene>
<feature type="signal peptide" evidence="1">
    <location>
        <begin position="1"/>
        <end position="24"/>
    </location>
</feature>
<dbReference type="InParanoid" id="A0A061EA00"/>
<protein>
    <submittedName>
        <fullName evidence="2">Uncharacterized protein</fullName>
    </submittedName>
</protein>
<sequence>MTSAWRPCGSGWSFCGRILILVKQFPIFQMQNEYNQTLIQDGFYELTERCTPNFVFGVGVSCPPKWWDMFD</sequence>